<dbReference type="InterPro" id="IPR010099">
    <property type="entry name" value="SDR39U1"/>
</dbReference>
<protein>
    <submittedName>
        <fullName evidence="4">Epimerase</fullName>
    </submittedName>
</protein>
<evidence type="ECO:0000313" key="5">
    <source>
        <dbReference type="Proteomes" id="UP000070529"/>
    </source>
</evidence>
<dbReference type="AlphaFoldDB" id="A0A135I344"/>
<comment type="caution">
    <text evidence="4">The sequence shown here is derived from an EMBL/GenBank/DDBJ whole genome shotgun (WGS) entry which is preliminary data.</text>
</comment>
<evidence type="ECO:0000259" key="2">
    <source>
        <dbReference type="Pfam" id="PF01370"/>
    </source>
</evidence>
<dbReference type="EMBL" id="LNTY01000059">
    <property type="protein sequence ID" value="KXF79869.1"/>
    <property type="molecule type" value="Genomic_DNA"/>
</dbReference>
<dbReference type="Pfam" id="PF08338">
    <property type="entry name" value="DUF1731"/>
    <property type="match status" value="1"/>
</dbReference>
<dbReference type="OrthoDB" id="9801773at2"/>
<evidence type="ECO:0000256" key="1">
    <source>
        <dbReference type="ARBA" id="ARBA00009353"/>
    </source>
</evidence>
<dbReference type="InterPro" id="IPR036291">
    <property type="entry name" value="NAD(P)-bd_dom_sf"/>
</dbReference>
<accession>A0A135I344</accession>
<dbReference type="InterPro" id="IPR001509">
    <property type="entry name" value="Epimerase_deHydtase"/>
</dbReference>
<feature type="domain" description="NAD-dependent epimerase/dehydratase" evidence="2">
    <location>
        <begin position="3"/>
        <end position="221"/>
    </location>
</feature>
<dbReference type="SUPFAM" id="SSF51735">
    <property type="entry name" value="NAD(P)-binding Rossmann-fold domains"/>
    <property type="match status" value="1"/>
</dbReference>
<reference evidence="4 5" key="1">
    <citation type="submission" date="2015-11" db="EMBL/GenBank/DDBJ databases">
        <title>Genomic Taxonomy of the Vibrionaceae.</title>
        <authorList>
            <person name="Gomez-Gil B."/>
            <person name="Enciso-Ibarra J."/>
        </authorList>
    </citation>
    <scope>NUCLEOTIDE SEQUENCE [LARGE SCALE GENOMIC DNA]</scope>
    <source>
        <strain evidence="4 5">CAIM 912</strain>
    </source>
</reference>
<keyword evidence="5" id="KW-1185">Reference proteome</keyword>
<organism evidence="4 5">
    <name type="scientific">Enterovibrio coralii</name>
    <dbReference type="NCBI Taxonomy" id="294935"/>
    <lineage>
        <taxon>Bacteria</taxon>
        <taxon>Pseudomonadati</taxon>
        <taxon>Pseudomonadota</taxon>
        <taxon>Gammaproteobacteria</taxon>
        <taxon>Vibrionales</taxon>
        <taxon>Vibrionaceae</taxon>
        <taxon>Enterovibrio</taxon>
    </lineage>
</organism>
<dbReference type="NCBIfam" id="TIGR01777">
    <property type="entry name" value="yfcH"/>
    <property type="match status" value="1"/>
</dbReference>
<dbReference type="PANTHER" id="PTHR11092">
    <property type="entry name" value="SUGAR NUCLEOTIDE EPIMERASE RELATED"/>
    <property type="match status" value="1"/>
</dbReference>
<evidence type="ECO:0000313" key="4">
    <source>
        <dbReference type="EMBL" id="KXF79869.1"/>
    </source>
</evidence>
<dbReference type="STRING" id="294935.ATN88_11400"/>
<dbReference type="Gene3D" id="3.40.50.720">
    <property type="entry name" value="NAD(P)-binding Rossmann-like Domain"/>
    <property type="match status" value="1"/>
</dbReference>
<dbReference type="CDD" id="cd05242">
    <property type="entry name" value="SDR_a8"/>
    <property type="match status" value="1"/>
</dbReference>
<dbReference type="PANTHER" id="PTHR11092:SF0">
    <property type="entry name" value="EPIMERASE FAMILY PROTEIN SDR39U1"/>
    <property type="match status" value="1"/>
</dbReference>
<feature type="domain" description="DUF1731" evidence="3">
    <location>
        <begin position="249"/>
        <end position="295"/>
    </location>
</feature>
<sequence length="298" mass="32388">MHILITGGTGLIGRALIDKLSDHEITLLTRSESKARSLFSRQLNCISNLDDLPDFNAIDAVINLAGEPIVDKRWSDQQKGIICSSRWGITEHLVKKILEADNPPHTFISGSAVGIYGDQGDKVIDETFVSDASDFAHSVCENWEKIAVRAKAAQTRVCLLRTGIVLSKEGGALKKMLLPYQLGLGGPIGAGKQYFPWIHIDDMVGGILYLLNTESANGAFNLTAPNPVTNKTFSEALAGALHRPHILFTPPFAIKLMLGEAGQLLLEGQRVVPKALLDSGYAFQFSEIRPALDNIFAN</sequence>
<proteinExistence type="inferred from homology"/>
<evidence type="ECO:0000259" key="3">
    <source>
        <dbReference type="Pfam" id="PF08338"/>
    </source>
</evidence>
<dbReference type="Proteomes" id="UP000070529">
    <property type="component" value="Unassembled WGS sequence"/>
</dbReference>
<dbReference type="RefSeq" id="WP_067419813.1">
    <property type="nucleotide sequence ID" value="NZ_LNTY01000059.1"/>
</dbReference>
<name>A0A135I344_9GAMM</name>
<gene>
    <name evidence="4" type="ORF">ATN88_11400</name>
</gene>
<comment type="similarity">
    <text evidence="1">Belongs to the NAD(P)-dependent epimerase/dehydratase family. SDR39U1 subfamily.</text>
</comment>
<dbReference type="Pfam" id="PF01370">
    <property type="entry name" value="Epimerase"/>
    <property type="match status" value="1"/>
</dbReference>
<dbReference type="InterPro" id="IPR013549">
    <property type="entry name" value="DUF1731"/>
</dbReference>